<keyword evidence="3" id="KW-1185">Reference proteome</keyword>
<sequence length="128" mass="13606">MGDPSVRNMTTWGRSHPNIISGGPDVSHTAGVSHINEFPPVRFAVGVEAAGSRRGSGPPNSVDRLEAVKRLRTAEFAALLLEPALLKAQIVQVSQITSNVQVDLGSKLAALRTRVRALEQGSAPSHHE</sequence>
<dbReference type="AlphaFoldDB" id="A0A9W6WVP9"/>
<gene>
    <name evidence="2" type="ORF">Pfra01_000196400</name>
</gene>
<protein>
    <submittedName>
        <fullName evidence="2">Unnamed protein product</fullName>
    </submittedName>
</protein>
<evidence type="ECO:0000313" key="2">
    <source>
        <dbReference type="EMBL" id="GMF19289.1"/>
    </source>
</evidence>
<accession>A0A9W6WVP9</accession>
<comment type="caution">
    <text evidence="2">The sequence shown here is derived from an EMBL/GenBank/DDBJ whole genome shotgun (WGS) entry which is preliminary data.</text>
</comment>
<proteinExistence type="predicted"/>
<evidence type="ECO:0000313" key="3">
    <source>
        <dbReference type="Proteomes" id="UP001165121"/>
    </source>
</evidence>
<name>A0A9W6WVP9_9STRA</name>
<dbReference type="Proteomes" id="UP001165121">
    <property type="component" value="Unassembled WGS sequence"/>
</dbReference>
<evidence type="ECO:0000256" key="1">
    <source>
        <dbReference type="SAM" id="MobiDB-lite"/>
    </source>
</evidence>
<dbReference type="EMBL" id="BSXT01000153">
    <property type="protein sequence ID" value="GMF19289.1"/>
    <property type="molecule type" value="Genomic_DNA"/>
</dbReference>
<reference evidence="2" key="1">
    <citation type="submission" date="2023-04" db="EMBL/GenBank/DDBJ databases">
        <title>Phytophthora fragariaefolia NBRC 109709.</title>
        <authorList>
            <person name="Ichikawa N."/>
            <person name="Sato H."/>
            <person name="Tonouchi N."/>
        </authorList>
    </citation>
    <scope>NUCLEOTIDE SEQUENCE</scope>
    <source>
        <strain evidence="2">NBRC 109709</strain>
    </source>
</reference>
<organism evidence="2 3">
    <name type="scientific">Phytophthora fragariaefolia</name>
    <dbReference type="NCBI Taxonomy" id="1490495"/>
    <lineage>
        <taxon>Eukaryota</taxon>
        <taxon>Sar</taxon>
        <taxon>Stramenopiles</taxon>
        <taxon>Oomycota</taxon>
        <taxon>Peronosporomycetes</taxon>
        <taxon>Peronosporales</taxon>
        <taxon>Peronosporaceae</taxon>
        <taxon>Phytophthora</taxon>
    </lineage>
</organism>
<feature type="region of interest" description="Disordered" evidence="1">
    <location>
        <begin position="1"/>
        <end position="25"/>
    </location>
</feature>